<organism evidence="12 13">
    <name type="scientific">Segatella copri</name>
    <dbReference type="NCBI Taxonomy" id="165179"/>
    <lineage>
        <taxon>Bacteria</taxon>
        <taxon>Pseudomonadati</taxon>
        <taxon>Bacteroidota</taxon>
        <taxon>Bacteroidia</taxon>
        <taxon>Bacteroidales</taxon>
        <taxon>Prevotellaceae</taxon>
        <taxon>Segatella</taxon>
    </lineage>
</organism>
<dbReference type="Pfam" id="PF13361">
    <property type="entry name" value="UvrD_C"/>
    <property type="match status" value="1"/>
</dbReference>
<dbReference type="EC" id="5.6.2.4" evidence="7"/>
<dbReference type="GO" id="GO:0043138">
    <property type="term" value="F:3'-5' DNA helicase activity"/>
    <property type="evidence" value="ECO:0007669"/>
    <property type="project" value="UniProtKB-EC"/>
</dbReference>
<sequence>MEYEVTEERKAYLDARGYTILSACPGSGKTTSIVKKLYDISAYCKQQYGTHTGFACLSFTNKACGELKSKYVEMHRESLLHPNVVSTIDSFIMQYVILPFWYLCDFCKSKPIVVNEKEILSKVYLNHVMVNGKMNEYKVMALRPYNDLFYKYPPETVRRKYRGFCFGNGPIVTDEKENNYCEAAFNHRLSKGIITSQDALWIAVYIISKHKHIAEIIISRFPYIIVDEAQDNSYLQFAFFEKLKQAGLKNLEYVGDICQSIYGFRNAYPKALQSLMKNKEWNTLHFTECRRSNQRIIDLYSKLKPSFIPQIKSHNVDDKNIPIIIYRYDNTNKDAVIRNFQSICREYALNDSCILARGENMCKLLAGVTDLKFRYWKSPIPYYLIDAKLLYAEEQFDKAFDKIRITLAELLFEADNYAEKKDFLLDIKDKLDWNIKILRFIKMIPSLSMSFAEWTQKMQQQLFEYWKLSELPDFQVYSRKAGYTMKKMSKEAVEKFHSSDDKASVYRNYVNTIHSVKGASMDAVLLFLSEKSTGQNISLSDLPIAPITEMTEKQRLIYVACSRAKHFLAIAVPASVSIEKIEKVLNNTTYEIRQSGLQLSFKMS</sequence>
<dbReference type="Gene3D" id="3.40.50.300">
    <property type="entry name" value="P-loop containing nucleotide triphosphate hydrolases"/>
    <property type="match status" value="3"/>
</dbReference>
<evidence type="ECO:0000256" key="6">
    <source>
        <dbReference type="ARBA" id="ARBA00034617"/>
    </source>
</evidence>
<evidence type="ECO:0000313" key="12">
    <source>
        <dbReference type="EMBL" id="MQO55674.1"/>
    </source>
</evidence>
<dbReference type="Pfam" id="PF00580">
    <property type="entry name" value="UvrD-helicase"/>
    <property type="match status" value="1"/>
</dbReference>
<reference evidence="12 13" key="1">
    <citation type="submission" date="2019-09" db="EMBL/GenBank/DDBJ databases">
        <title>Distinct polysaccharide growth profiles of human intestinal Prevotella copri isolates.</title>
        <authorList>
            <person name="Fehlner-Peach H."/>
            <person name="Magnabosco C."/>
            <person name="Raghavan V."/>
            <person name="Scher J.U."/>
            <person name="Tett A."/>
            <person name="Cox L.M."/>
            <person name="Gottsegen C."/>
            <person name="Watters A."/>
            <person name="Wiltshire- Gordon J.D."/>
            <person name="Segata N."/>
            <person name="Bonneau R."/>
            <person name="Littman D.R."/>
        </authorList>
    </citation>
    <scope>NUCLEOTIDE SEQUENCE [LARGE SCALE GENOMIC DNA]</scope>
    <source>
        <strain evidence="12 13">BVe41219</strain>
    </source>
</reference>
<evidence type="ECO:0000256" key="10">
    <source>
        <dbReference type="PROSITE-ProRule" id="PRU00560"/>
    </source>
</evidence>
<dbReference type="PANTHER" id="PTHR11070">
    <property type="entry name" value="UVRD / RECB / PCRA DNA HELICASE FAMILY MEMBER"/>
    <property type="match status" value="1"/>
</dbReference>
<keyword evidence="1 10" id="KW-0547">Nucleotide-binding</keyword>
<gene>
    <name evidence="12" type="ORF">F7D42_08135</name>
</gene>
<dbReference type="Proteomes" id="UP000358159">
    <property type="component" value="Unassembled WGS sequence"/>
</dbReference>
<evidence type="ECO:0000259" key="11">
    <source>
        <dbReference type="PROSITE" id="PS51198"/>
    </source>
</evidence>
<comment type="catalytic activity">
    <reaction evidence="6">
        <text>Couples ATP hydrolysis with the unwinding of duplex DNA by translocating in the 3'-5' direction.</text>
        <dbReference type="EC" id="5.6.2.4"/>
    </reaction>
</comment>
<evidence type="ECO:0000256" key="8">
    <source>
        <dbReference type="ARBA" id="ARBA00034923"/>
    </source>
</evidence>
<comment type="caution">
    <text evidence="12">The sequence shown here is derived from an EMBL/GenBank/DDBJ whole genome shotgun (WGS) entry which is preliminary data.</text>
</comment>
<name>A0A6A7VLN4_9BACT</name>
<accession>A0A6A7VLN4</accession>
<evidence type="ECO:0000256" key="9">
    <source>
        <dbReference type="ARBA" id="ARBA00048988"/>
    </source>
</evidence>
<dbReference type="InterPro" id="IPR014016">
    <property type="entry name" value="UvrD-like_ATP-bd"/>
</dbReference>
<keyword evidence="4 10" id="KW-0067">ATP-binding</keyword>
<dbReference type="PROSITE" id="PS51198">
    <property type="entry name" value="UVRD_HELICASE_ATP_BIND"/>
    <property type="match status" value="1"/>
</dbReference>
<evidence type="ECO:0000256" key="2">
    <source>
        <dbReference type="ARBA" id="ARBA00022801"/>
    </source>
</evidence>
<dbReference type="InterPro" id="IPR014017">
    <property type="entry name" value="DNA_helicase_UvrD-like_C"/>
</dbReference>
<dbReference type="AlphaFoldDB" id="A0A6A7VLN4"/>
<dbReference type="InterPro" id="IPR027417">
    <property type="entry name" value="P-loop_NTPase"/>
</dbReference>
<keyword evidence="5" id="KW-0413">Isomerase</keyword>
<keyword evidence="3 10" id="KW-0347">Helicase</keyword>
<evidence type="ECO:0000256" key="3">
    <source>
        <dbReference type="ARBA" id="ARBA00022806"/>
    </source>
</evidence>
<dbReference type="EMBL" id="VZAZ01000039">
    <property type="protein sequence ID" value="MQO55674.1"/>
    <property type="molecule type" value="Genomic_DNA"/>
</dbReference>
<dbReference type="GO" id="GO:0000725">
    <property type="term" value="P:recombinational repair"/>
    <property type="evidence" value="ECO:0007669"/>
    <property type="project" value="TreeGrafter"/>
</dbReference>
<evidence type="ECO:0000256" key="5">
    <source>
        <dbReference type="ARBA" id="ARBA00023235"/>
    </source>
</evidence>
<dbReference type="PANTHER" id="PTHR11070:SF2">
    <property type="entry name" value="ATP-DEPENDENT DNA HELICASE SRS2"/>
    <property type="match status" value="1"/>
</dbReference>
<feature type="binding site" evidence="10">
    <location>
        <begin position="23"/>
        <end position="30"/>
    </location>
    <ligand>
        <name>ATP</name>
        <dbReference type="ChEBI" id="CHEBI:30616"/>
    </ligand>
</feature>
<evidence type="ECO:0000256" key="7">
    <source>
        <dbReference type="ARBA" id="ARBA00034808"/>
    </source>
</evidence>
<dbReference type="GO" id="GO:0003677">
    <property type="term" value="F:DNA binding"/>
    <property type="evidence" value="ECO:0007669"/>
    <property type="project" value="InterPro"/>
</dbReference>
<dbReference type="InterPro" id="IPR000212">
    <property type="entry name" value="DNA_helicase_UvrD/REP"/>
</dbReference>
<comment type="catalytic activity">
    <reaction evidence="9">
        <text>ATP + H2O = ADP + phosphate + H(+)</text>
        <dbReference type="Rhea" id="RHEA:13065"/>
        <dbReference type="ChEBI" id="CHEBI:15377"/>
        <dbReference type="ChEBI" id="CHEBI:15378"/>
        <dbReference type="ChEBI" id="CHEBI:30616"/>
        <dbReference type="ChEBI" id="CHEBI:43474"/>
        <dbReference type="ChEBI" id="CHEBI:456216"/>
        <dbReference type="EC" id="5.6.2.4"/>
    </reaction>
</comment>
<dbReference type="GO" id="GO:0005524">
    <property type="term" value="F:ATP binding"/>
    <property type="evidence" value="ECO:0007669"/>
    <property type="project" value="UniProtKB-UniRule"/>
</dbReference>
<evidence type="ECO:0000313" key="13">
    <source>
        <dbReference type="Proteomes" id="UP000358159"/>
    </source>
</evidence>
<feature type="domain" description="UvrD-like helicase ATP-binding" evidence="11">
    <location>
        <begin position="2"/>
        <end position="293"/>
    </location>
</feature>
<proteinExistence type="predicted"/>
<protein>
    <recommendedName>
        <fullName evidence="7">DNA 3'-5' helicase</fullName>
        <ecNumber evidence="7">5.6.2.4</ecNumber>
    </recommendedName>
    <alternativeName>
        <fullName evidence="8">DNA 3'-5' helicase II</fullName>
    </alternativeName>
</protein>
<evidence type="ECO:0000256" key="4">
    <source>
        <dbReference type="ARBA" id="ARBA00022840"/>
    </source>
</evidence>
<dbReference type="SUPFAM" id="SSF52540">
    <property type="entry name" value="P-loop containing nucleoside triphosphate hydrolases"/>
    <property type="match status" value="1"/>
</dbReference>
<dbReference type="GO" id="GO:0016787">
    <property type="term" value="F:hydrolase activity"/>
    <property type="evidence" value="ECO:0007669"/>
    <property type="project" value="UniProtKB-UniRule"/>
</dbReference>
<keyword evidence="2 10" id="KW-0378">Hydrolase</keyword>
<dbReference type="RefSeq" id="WP_153094558.1">
    <property type="nucleotide sequence ID" value="NZ_VZAK01000003.1"/>
</dbReference>
<evidence type="ECO:0000256" key="1">
    <source>
        <dbReference type="ARBA" id="ARBA00022741"/>
    </source>
</evidence>